<evidence type="ECO:0000313" key="2">
    <source>
        <dbReference type="Proteomes" id="UP000192132"/>
    </source>
</evidence>
<dbReference type="RefSeq" id="WP_076879294.1">
    <property type="nucleotide sequence ID" value="NZ_MLCN01000053.1"/>
</dbReference>
<proteinExistence type="predicted"/>
<dbReference type="OrthoDB" id="3181392at2"/>
<reference evidence="1 2" key="1">
    <citation type="submission" date="2016-10" db="EMBL/GenBank/DDBJ databases">
        <title>Draft Genome sequence of Alkanindiges sp. strain H1.</title>
        <authorList>
            <person name="Subhash Y."/>
            <person name="Lee S."/>
        </authorList>
    </citation>
    <scope>NUCLEOTIDE SEQUENCE [LARGE SCALE GENOMIC DNA]</scope>
    <source>
        <strain evidence="1 2">H1</strain>
    </source>
</reference>
<gene>
    <name evidence="1" type="ORF">BKE30_14455</name>
</gene>
<dbReference type="Pfam" id="PF19570">
    <property type="entry name" value="DUF6088"/>
    <property type="match status" value="1"/>
</dbReference>
<dbReference type="STRING" id="1907941.BKE30_14455"/>
<dbReference type="Proteomes" id="UP000192132">
    <property type="component" value="Unassembled WGS sequence"/>
</dbReference>
<sequence length="140" mass="15444">MMKSNTVEDSIRRSIARRNCEVILRGDLKDFGSDKQIGRALNNLCERKKIVRIGRGVYARAIVNPISGAVVPEKGLNTLKEALKRLGVEVGLSIAEQENNMGKTTQVPTGRTVAVKGRVTRKLGYNGIYLNYERVNSATV</sequence>
<organism evidence="1 2">
    <name type="scientific">Alkanindiges hydrocarboniclasticus</name>
    <dbReference type="NCBI Taxonomy" id="1907941"/>
    <lineage>
        <taxon>Bacteria</taxon>
        <taxon>Pseudomonadati</taxon>
        <taxon>Pseudomonadota</taxon>
        <taxon>Gammaproteobacteria</taxon>
        <taxon>Moraxellales</taxon>
        <taxon>Moraxellaceae</taxon>
        <taxon>Alkanindiges</taxon>
    </lineage>
</organism>
<name>A0A1S8CSC0_9GAMM</name>
<dbReference type="EMBL" id="MLCN01000053">
    <property type="protein sequence ID" value="ONG37412.1"/>
    <property type="molecule type" value="Genomic_DNA"/>
</dbReference>
<dbReference type="AlphaFoldDB" id="A0A1S8CSC0"/>
<dbReference type="InterPro" id="IPR045738">
    <property type="entry name" value="DUF6088"/>
</dbReference>
<evidence type="ECO:0008006" key="3">
    <source>
        <dbReference type="Google" id="ProtNLM"/>
    </source>
</evidence>
<evidence type="ECO:0000313" key="1">
    <source>
        <dbReference type="EMBL" id="ONG37412.1"/>
    </source>
</evidence>
<keyword evidence="2" id="KW-1185">Reference proteome</keyword>
<accession>A0A1S8CSC0</accession>
<protein>
    <recommendedName>
        <fullName evidence="3">S-adenosylhomocysteine hydrolase</fullName>
    </recommendedName>
</protein>
<comment type="caution">
    <text evidence="1">The sequence shown here is derived from an EMBL/GenBank/DDBJ whole genome shotgun (WGS) entry which is preliminary data.</text>
</comment>